<dbReference type="Proteomes" id="UP000242715">
    <property type="component" value="Unassembled WGS sequence"/>
</dbReference>
<organism evidence="3 4">
    <name type="scientific">Trifolium subterraneum</name>
    <name type="common">Subterranean clover</name>
    <dbReference type="NCBI Taxonomy" id="3900"/>
    <lineage>
        <taxon>Eukaryota</taxon>
        <taxon>Viridiplantae</taxon>
        <taxon>Streptophyta</taxon>
        <taxon>Embryophyta</taxon>
        <taxon>Tracheophyta</taxon>
        <taxon>Spermatophyta</taxon>
        <taxon>Magnoliopsida</taxon>
        <taxon>eudicotyledons</taxon>
        <taxon>Gunneridae</taxon>
        <taxon>Pentapetalae</taxon>
        <taxon>rosids</taxon>
        <taxon>fabids</taxon>
        <taxon>Fabales</taxon>
        <taxon>Fabaceae</taxon>
        <taxon>Papilionoideae</taxon>
        <taxon>50 kb inversion clade</taxon>
        <taxon>NPAAA clade</taxon>
        <taxon>Hologalegina</taxon>
        <taxon>IRL clade</taxon>
        <taxon>Trifolieae</taxon>
        <taxon>Trifolium</taxon>
    </lineage>
</organism>
<reference evidence="4" key="1">
    <citation type="journal article" date="2017" name="Front. Plant Sci.">
        <title>Climate Clever Clovers: New Paradigm to Reduce the Environmental Footprint of Ruminants by Breeding Low Methanogenic Forages Utilizing Haplotype Variation.</title>
        <authorList>
            <person name="Kaur P."/>
            <person name="Appels R."/>
            <person name="Bayer P.E."/>
            <person name="Keeble-Gagnere G."/>
            <person name="Wang J."/>
            <person name="Hirakawa H."/>
            <person name="Shirasawa K."/>
            <person name="Vercoe P."/>
            <person name="Stefanova K."/>
            <person name="Durmic Z."/>
            <person name="Nichols P."/>
            <person name="Revell C."/>
            <person name="Isobe S.N."/>
            <person name="Edwards D."/>
            <person name="Erskine W."/>
        </authorList>
    </citation>
    <scope>NUCLEOTIDE SEQUENCE [LARGE SCALE GENOMIC DNA]</scope>
    <source>
        <strain evidence="4">cv. Daliak</strain>
    </source>
</reference>
<gene>
    <name evidence="3" type="ORF">TSUD_402500</name>
</gene>
<dbReference type="AlphaFoldDB" id="A0A2Z6NS98"/>
<dbReference type="EMBL" id="DF974219">
    <property type="protein sequence ID" value="GAU46496.1"/>
    <property type="molecule type" value="Genomic_DNA"/>
</dbReference>
<dbReference type="OrthoDB" id="10554913at2759"/>
<keyword evidence="4" id="KW-1185">Reference proteome</keyword>
<evidence type="ECO:0000256" key="1">
    <source>
        <dbReference type="SAM" id="MobiDB-lite"/>
    </source>
</evidence>
<evidence type="ECO:0000313" key="4">
    <source>
        <dbReference type="Proteomes" id="UP000242715"/>
    </source>
</evidence>
<proteinExistence type="predicted"/>
<dbReference type="InterPro" id="IPR046796">
    <property type="entry name" value="Transposase_32_dom"/>
</dbReference>
<dbReference type="Pfam" id="PF20167">
    <property type="entry name" value="Transposase_32"/>
    <property type="match status" value="1"/>
</dbReference>
<name>A0A2Z6NS98_TRISU</name>
<feature type="domain" description="Putative plant transposon protein" evidence="2">
    <location>
        <begin position="3"/>
        <end position="80"/>
    </location>
</feature>
<sequence length="223" mass="25059">MSVTRAWAEFFVKSVDCSSNSSEIQVDNALAVKMIVEGVDFNMGNTLSSSLDMIANNPESSFTLGHCNLITALCKAKNVPEYHSDIRFFSVKALTVGQFRGYDRVAGPPPTNEREEDEEMAEIDRYESGVHPDQQQQQERHAHPHSEDDIATLMTRLAIAENCNVPYIFYNDLATCHVVQLEDWDERYAAYQQQQFFTGEDLNLGGNDRGMSSKRDQGGSSLF</sequence>
<accession>A0A2Z6NS98</accession>
<evidence type="ECO:0000259" key="2">
    <source>
        <dbReference type="Pfam" id="PF20167"/>
    </source>
</evidence>
<evidence type="ECO:0000313" key="3">
    <source>
        <dbReference type="EMBL" id="GAU46496.1"/>
    </source>
</evidence>
<feature type="region of interest" description="Disordered" evidence="1">
    <location>
        <begin position="200"/>
        <end position="223"/>
    </location>
</feature>
<protein>
    <recommendedName>
        <fullName evidence="2">Putative plant transposon protein domain-containing protein</fullName>
    </recommendedName>
</protein>